<dbReference type="EnsemblPlants" id="novel_model_6846_5bd9a17a">
    <property type="protein sequence ID" value="cds.novel_model_6846_5bd9a17a"/>
    <property type="gene ID" value="novel_gene_3611_5bd9a17a"/>
</dbReference>
<keyword evidence="2" id="KW-1185">Reference proteome</keyword>
<evidence type="ECO:0000313" key="2">
    <source>
        <dbReference type="Proteomes" id="UP000596661"/>
    </source>
</evidence>
<dbReference type="Gramene" id="novel_model_6846_5bd9a17a">
    <property type="protein sequence ID" value="cds.novel_model_6846_5bd9a17a"/>
    <property type="gene ID" value="novel_gene_3611_5bd9a17a"/>
</dbReference>
<dbReference type="AlphaFoldDB" id="A0A803R9W1"/>
<proteinExistence type="predicted"/>
<accession>A0A803R9W1</accession>
<dbReference type="EMBL" id="UZAU01000806">
    <property type="status" value="NOT_ANNOTATED_CDS"/>
    <property type="molecule type" value="Genomic_DNA"/>
</dbReference>
<protein>
    <submittedName>
        <fullName evidence="1">Uncharacterized protein</fullName>
    </submittedName>
</protein>
<name>A0A803R9W1_CANSA</name>
<dbReference type="Proteomes" id="UP000596661">
    <property type="component" value="Unassembled WGS sequence"/>
</dbReference>
<sequence>MTNNQHSSSMCTQHNEALLRYNSSTQPYNYNYVTATCTSVAELHTSTGYGNKPSNQTSANFHP</sequence>
<organism evidence="1 2">
    <name type="scientific">Cannabis sativa</name>
    <name type="common">Hemp</name>
    <name type="synonym">Marijuana</name>
    <dbReference type="NCBI Taxonomy" id="3483"/>
    <lineage>
        <taxon>Eukaryota</taxon>
        <taxon>Viridiplantae</taxon>
        <taxon>Streptophyta</taxon>
        <taxon>Embryophyta</taxon>
        <taxon>Tracheophyta</taxon>
        <taxon>Spermatophyta</taxon>
        <taxon>Magnoliopsida</taxon>
        <taxon>eudicotyledons</taxon>
        <taxon>Gunneridae</taxon>
        <taxon>Pentapetalae</taxon>
        <taxon>rosids</taxon>
        <taxon>fabids</taxon>
        <taxon>Rosales</taxon>
        <taxon>Cannabaceae</taxon>
        <taxon>Cannabis</taxon>
    </lineage>
</organism>
<reference evidence="1" key="1">
    <citation type="submission" date="2021-03" db="UniProtKB">
        <authorList>
            <consortium name="EnsemblPlants"/>
        </authorList>
    </citation>
    <scope>IDENTIFICATION</scope>
</reference>
<evidence type="ECO:0000313" key="1">
    <source>
        <dbReference type="EnsemblPlants" id="cds.novel_model_6846_5bd9a17a"/>
    </source>
</evidence>